<dbReference type="InterPro" id="IPR027417">
    <property type="entry name" value="P-loop_NTPase"/>
</dbReference>
<name>A0A2P2N2Q4_RHIMU</name>
<protein>
    <recommendedName>
        <fullName evidence="1">NB-ARC domain-containing protein</fullName>
    </recommendedName>
</protein>
<dbReference type="InterPro" id="IPR044974">
    <property type="entry name" value="Disease_R_plants"/>
</dbReference>
<accession>A0A2P2N2Q4</accession>
<evidence type="ECO:0000313" key="2">
    <source>
        <dbReference type="EMBL" id="MBX36747.1"/>
    </source>
</evidence>
<evidence type="ECO:0000259" key="1">
    <source>
        <dbReference type="Pfam" id="PF00931"/>
    </source>
</evidence>
<dbReference type="SUPFAM" id="SSF52540">
    <property type="entry name" value="P-loop containing nucleoside triphosphate hydrolases"/>
    <property type="match status" value="1"/>
</dbReference>
<dbReference type="EMBL" id="GGEC01056263">
    <property type="protein sequence ID" value="MBX36747.1"/>
    <property type="molecule type" value="Transcribed_RNA"/>
</dbReference>
<feature type="domain" description="NB-ARC" evidence="1">
    <location>
        <begin position="1"/>
        <end position="115"/>
    </location>
</feature>
<dbReference type="Pfam" id="PF00931">
    <property type="entry name" value="NB-ARC"/>
    <property type="match status" value="1"/>
</dbReference>
<dbReference type="PANTHER" id="PTHR11017">
    <property type="entry name" value="LEUCINE-RICH REPEAT-CONTAINING PROTEIN"/>
    <property type="match status" value="1"/>
</dbReference>
<dbReference type="GO" id="GO:0006952">
    <property type="term" value="P:defense response"/>
    <property type="evidence" value="ECO:0007669"/>
    <property type="project" value="InterPro"/>
</dbReference>
<proteinExistence type="predicted"/>
<dbReference type="GO" id="GO:0043531">
    <property type="term" value="F:ADP binding"/>
    <property type="evidence" value="ECO:0007669"/>
    <property type="project" value="InterPro"/>
</dbReference>
<reference evidence="2" key="1">
    <citation type="submission" date="2018-02" db="EMBL/GenBank/DDBJ databases">
        <title>Rhizophora mucronata_Transcriptome.</title>
        <authorList>
            <person name="Meera S.P."/>
            <person name="Sreeshan A."/>
            <person name="Augustine A."/>
        </authorList>
    </citation>
    <scope>NUCLEOTIDE SEQUENCE</scope>
    <source>
        <tissue evidence="2">Leaf</tissue>
    </source>
</reference>
<dbReference type="AlphaFoldDB" id="A0A2P2N2Q4"/>
<sequence>MGGIGKTTIAKALYGQIKSLFERHYFLADVRGEAEKHGLEILRERLLNGVSGEKIKTSSMPDIDQFFYMFRGTKVLVVLDNVDDRKQLKFLIGDLDCYGTGSIIIVTSRDRQLLKIYRPVLYEVEPLLPPTLFNYLVSMPLKIMVPRMI</sequence>
<dbReference type="Gene3D" id="3.40.50.300">
    <property type="entry name" value="P-loop containing nucleotide triphosphate hydrolases"/>
    <property type="match status" value="1"/>
</dbReference>
<dbReference type="PANTHER" id="PTHR11017:SF479">
    <property type="entry name" value="DISEASE RESISTANCE PROTEIN (TIR-NBS-LRR CLASS) FAMILY"/>
    <property type="match status" value="1"/>
</dbReference>
<dbReference type="InterPro" id="IPR002182">
    <property type="entry name" value="NB-ARC"/>
</dbReference>
<organism evidence="2">
    <name type="scientific">Rhizophora mucronata</name>
    <name type="common">Asiatic mangrove</name>
    <dbReference type="NCBI Taxonomy" id="61149"/>
    <lineage>
        <taxon>Eukaryota</taxon>
        <taxon>Viridiplantae</taxon>
        <taxon>Streptophyta</taxon>
        <taxon>Embryophyta</taxon>
        <taxon>Tracheophyta</taxon>
        <taxon>Spermatophyta</taxon>
        <taxon>Magnoliopsida</taxon>
        <taxon>eudicotyledons</taxon>
        <taxon>Gunneridae</taxon>
        <taxon>Pentapetalae</taxon>
        <taxon>rosids</taxon>
        <taxon>fabids</taxon>
        <taxon>Malpighiales</taxon>
        <taxon>Rhizophoraceae</taxon>
        <taxon>Rhizophora</taxon>
    </lineage>
</organism>